<dbReference type="PANTHER" id="PTHR24291">
    <property type="entry name" value="CYTOCHROME P450 FAMILY 4"/>
    <property type="match status" value="1"/>
</dbReference>
<keyword evidence="3" id="KW-0256">Endoplasmic reticulum</keyword>
<comment type="subcellular location">
    <subcellularLocation>
        <location evidence="1">Endoplasmic reticulum membrane</location>
    </subcellularLocation>
</comment>
<keyword evidence="5 6" id="KW-0479">Metal-binding</keyword>
<proteinExistence type="evidence at transcript level"/>
<dbReference type="EMBL" id="MH718989">
    <property type="protein sequence ID" value="QEV83814.1"/>
    <property type="molecule type" value="mRNA"/>
</dbReference>
<dbReference type="GO" id="GO:0020037">
    <property type="term" value="F:heme binding"/>
    <property type="evidence" value="ECO:0007669"/>
    <property type="project" value="InterPro"/>
</dbReference>
<evidence type="ECO:0000256" key="5">
    <source>
        <dbReference type="PIRSR" id="PIRSR602401-1"/>
    </source>
</evidence>
<dbReference type="PRINTS" id="PR00463">
    <property type="entry name" value="EP450I"/>
</dbReference>
<evidence type="ECO:0000256" key="3">
    <source>
        <dbReference type="ARBA" id="ARBA00022824"/>
    </source>
</evidence>
<evidence type="ECO:0000256" key="2">
    <source>
        <dbReference type="ARBA" id="ARBA00010617"/>
    </source>
</evidence>
<dbReference type="Pfam" id="PF00067">
    <property type="entry name" value="p450"/>
    <property type="match status" value="1"/>
</dbReference>
<dbReference type="InterPro" id="IPR017972">
    <property type="entry name" value="Cyt_P450_CS"/>
</dbReference>
<keyword evidence="5 6" id="KW-0408">Iron</keyword>
<dbReference type="InterPro" id="IPR036396">
    <property type="entry name" value="Cyt_P450_sf"/>
</dbReference>
<dbReference type="InterPro" id="IPR002401">
    <property type="entry name" value="Cyt_P450_E_grp-I"/>
</dbReference>
<comment type="similarity">
    <text evidence="2 6">Belongs to the cytochrome P450 family.</text>
</comment>
<feature type="binding site" description="axial binding residue" evidence="5">
    <location>
        <position position="447"/>
    </location>
    <ligand>
        <name>heme</name>
        <dbReference type="ChEBI" id="CHEBI:30413"/>
    </ligand>
    <ligandPart>
        <name>Fe</name>
        <dbReference type="ChEBI" id="CHEBI:18248"/>
    </ligandPart>
</feature>
<comment type="cofactor">
    <cofactor evidence="5">
        <name>heme</name>
        <dbReference type="ChEBI" id="CHEBI:30413"/>
    </cofactor>
</comment>
<dbReference type="GO" id="GO:0004497">
    <property type="term" value="F:monooxygenase activity"/>
    <property type="evidence" value="ECO:0007669"/>
    <property type="project" value="UniProtKB-KW"/>
</dbReference>
<protein>
    <submittedName>
        <fullName evidence="7">Cytochrome P450</fullName>
    </submittedName>
</protein>
<reference evidence="7" key="1">
    <citation type="submission" date="2018-08" db="EMBL/GenBank/DDBJ databases">
        <authorList>
            <person name="Lee J.-S."/>
        </authorList>
    </citation>
    <scope>NUCLEOTIDE SEQUENCE</scope>
</reference>
<evidence type="ECO:0000256" key="6">
    <source>
        <dbReference type="RuleBase" id="RU000461"/>
    </source>
</evidence>
<keyword evidence="6" id="KW-0560">Oxidoreductase</keyword>
<keyword evidence="6" id="KW-0503">Monooxygenase</keyword>
<dbReference type="InterPro" id="IPR001128">
    <property type="entry name" value="Cyt_P450"/>
</dbReference>
<keyword evidence="5 6" id="KW-0349">Heme</keyword>
<sequence length="501" mass="58452">MIELSVNFFLKTIYMLIVANLLVKFVKWLIGYINKIRTVNKLKGLPMVPFLGNIHQLKTKHEFLKQIRDLSYKFKDEPVWRIWLGTMPNYVFHKGDYAEVLFSSAKNTQKSIQYNFLHPWLGTGLLTSYGDKWSTRRRLITPTFHFEILNDFLNVMNEQALIMTDILSDLVKNKEEINIFERLKACALDVICESAMGQNVNAQNDQSSDYVRAVARISELVTYRFYDPLEWSDFIYFKTQRGKDFKRCLKILHDFTTKVIMERDADLDDSDLKSKKRIAFLDLLLRAKREDQTITFDDIREEVDTFMFEGHDTTAAAASWACQLIGSHPEVQKKLHEEIDSVMGQSGRPLTNDDLKELKYLDLVIKETLRLFPSVPYFGRTFSEDCDVGGHKVLKGETAVIVAYMIHRDEKYYPDPERFDPDRFLPENSKDRHAYAYIPFSAGRRNCIGQRFAQMEEKVLLANILRYFEIKSMKTIDELKPVGDLILHPNDGIPIELKLRC</sequence>
<dbReference type="GO" id="GO:0005506">
    <property type="term" value="F:iron ion binding"/>
    <property type="evidence" value="ECO:0007669"/>
    <property type="project" value="InterPro"/>
</dbReference>
<dbReference type="PROSITE" id="PS00086">
    <property type="entry name" value="CYTOCHROME_P450"/>
    <property type="match status" value="1"/>
</dbReference>
<dbReference type="GO" id="GO:0005789">
    <property type="term" value="C:endoplasmic reticulum membrane"/>
    <property type="evidence" value="ECO:0007669"/>
    <property type="project" value="UniProtKB-SubCell"/>
</dbReference>
<evidence type="ECO:0000313" key="7">
    <source>
        <dbReference type="EMBL" id="QEV83814.1"/>
    </source>
</evidence>
<evidence type="ECO:0000256" key="1">
    <source>
        <dbReference type="ARBA" id="ARBA00004586"/>
    </source>
</evidence>
<dbReference type="SUPFAM" id="SSF48264">
    <property type="entry name" value="Cytochrome P450"/>
    <property type="match status" value="1"/>
</dbReference>
<evidence type="ECO:0000256" key="4">
    <source>
        <dbReference type="ARBA" id="ARBA00023136"/>
    </source>
</evidence>
<dbReference type="GO" id="GO:0016705">
    <property type="term" value="F:oxidoreductase activity, acting on paired donors, with incorporation or reduction of molecular oxygen"/>
    <property type="evidence" value="ECO:0007669"/>
    <property type="project" value="InterPro"/>
</dbReference>
<dbReference type="AlphaFoldDB" id="A0A5J6KA31"/>
<name>A0A5J6KA31_9BILA</name>
<dbReference type="PANTHER" id="PTHR24291:SF189">
    <property type="entry name" value="CYTOCHROME P450 4C3-RELATED"/>
    <property type="match status" value="1"/>
</dbReference>
<dbReference type="Gene3D" id="1.10.630.10">
    <property type="entry name" value="Cytochrome P450"/>
    <property type="match status" value="1"/>
</dbReference>
<gene>
    <name evidence="7" type="primary">CYP4V39</name>
</gene>
<dbReference type="InterPro" id="IPR050196">
    <property type="entry name" value="Cytochrome_P450_Monoox"/>
</dbReference>
<accession>A0A5J6KA31</accession>
<organism evidence="7">
    <name type="scientific">Brachionus rotundiformis</name>
    <dbReference type="NCBI Taxonomy" id="96890"/>
    <lineage>
        <taxon>Eukaryota</taxon>
        <taxon>Metazoa</taxon>
        <taxon>Spiralia</taxon>
        <taxon>Gnathifera</taxon>
        <taxon>Rotifera</taxon>
        <taxon>Eurotatoria</taxon>
        <taxon>Monogononta</taxon>
        <taxon>Pseudotrocha</taxon>
        <taxon>Ploima</taxon>
        <taxon>Brachionidae</taxon>
        <taxon>Brachionus</taxon>
    </lineage>
</organism>
<dbReference type="PRINTS" id="PR00385">
    <property type="entry name" value="P450"/>
</dbReference>
<keyword evidence="4" id="KW-0472">Membrane</keyword>